<keyword evidence="1" id="KW-0175">Coiled coil</keyword>
<dbReference type="AlphaFoldDB" id="A0AA44NJQ3"/>
<protein>
    <submittedName>
        <fullName evidence="2">Phage tail protein</fullName>
    </submittedName>
</protein>
<sequence length="141" mass="15823">MYLFSRSTLAFYPDILRNNYEAAGTLPEDVIEVSGDIRDTYNGKPPTGKRLGINSDGMPVWVDIPVPTKQELIQNAENERQRLLKDADAVMLDWRTELLLGEISDASRAKLSAWMAYKNEVKSADVTADPERVSWPVPPEA</sequence>
<name>A0AA44NJQ3_CITFR</name>
<gene>
    <name evidence="2" type="ORF">B9P89_30195</name>
</gene>
<dbReference type="Pfam" id="PF02413">
    <property type="entry name" value="Caudo_TAP"/>
    <property type="match status" value="1"/>
</dbReference>
<evidence type="ECO:0000256" key="1">
    <source>
        <dbReference type="SAM" id="Coils"/>
    </source>
</evidence>
<reference evidence="2 3" key="1">
    <citation type="submission" date="2017-04" db="EMBL/GenBank/DDBJ databases">
        <title>Emergence of KPC-2-producing Citrobacter isolates from sediments of a Chinese river.</title>
        <authorList>
            <person name="Zheng B."/>
        </authorList>
    </citation>
    <scope>NUCLEOTIDE SEQUENCE [LARGE SCALE GENOMIC DNA]</scope>
    <source>
        <strain evidence="2 3">C191</strain>
    </source>
</reference>
<proteinExistence type="predicted"/>
<evidence type="ECO:0000313" key="3">
    <source>
        <dbReference type="Proteomes" id="UP000215827"/>
    </source>
</evidence>
<evidence type="ECO:0000313" key="2">
    <source>
        <dbReference type="EMBL" id="OYQ91110.1"/>
    </source>
</evidence>
<dbReference type="InterPro" id="IPR003458">
    <property type="entry name" value="Phage_T4_Gp38_tail_assem"/>
</dbReference>
<dbReference type="RefSeq" id="WP_094543612.1">
    <property type="nucleotide sequence ID" value="NZ_NEEZ01000041.1"/>
</dbReference>
<organism evidence="2 3">
    <name type="scientific">Citrobacter freundii</name>
    <dbReference type="NCBI Taxonomy" id="546"/>
    <lineage>
        <taxon>Bacteria</taxon>
        <taxon>Pseudomonadati</taxon>
        <taxon>Pseudomonadota</taxon>
        <taxon>Gammaproteobacteria</taxon>
        <taxon>Enterobacterales</taxon>
        <taxon>Enterobacteriaceae</taxon>
        <taxon>Citrobacter</taxon>
        <taxon>Citrobacter freundii complex</taxon>
    </lineage>
</organism>
<comment type="caution">
    <text evidence="2">The sequence shown here is derived from an EMBL/GenBank/DDBJ whole genome shotgun (WGS) entry which is preliminary data.</text>
</comment>
<dbReference type="EMBL" id="NEFA01000128">
    <property type="protein sequence ID" value="OYQ91110.1"/>
    <property type="molecule type" value="Genomic_DNA"/>
</dbReference>
<feature type="coiled-coil region" evidence="1">
    <location>
        <begin position="66"/>
        <end position="93"/>
    </location>
</feature>
<accession>A0AA44NJQ3</accession>
<dbReference type="Proteomes" id="UP000215827">
    <property type="component" value="Unassembled WGS sequence"/>
</dbReference>